<dbReference type="AlphaFoldDB" id="Q758Y5"/>
<keyword evidence="2" id="KW-0507">mRNA processing</keyword>
<evidence type="ECO:0000256" key="3">
    <source>
        <dbReference type="ARBA" id="ARBA00023242"/>
    </source>
</evidence>
<dbReference type="HOGENOM" id="CLU_021804_0_0_1"/>
<comment type="subcellular location">
    <subcellularLocation>
        <location evidence="1">Nucleus</location>
    </subcellularLocation>
</comment>
<protein>
    <submittedName>
        <fullName evidence="6">ADR392Wp</fullName>
    </submittedName>
</protein>
<proteinExistence type="predicted"/>
<dbReference type="InParanoid" id="Q758Y5"/>
<feature type="domain" description="Symplekin/Pta1 N-terminal" evidence="5">
    <location>
        <begin position="90"/>
        <end position="319"/>
    </location>
</feature>
<reference evidence="6 7" key="1">
    <citation type="journal article" date="2004" name="Science">
        <title>The Ashbya gossypii genome as a tool for mapping the ancient Saccharomyces cerevisiae genome.</title>
        <authorList>
            <person name="Dietrich F.S."/>
            <person name="Voegeli S."/>
            <person name="Brachat S."/>
            <person name="Lerch A."/>
            <person name="Gates K."/>
            <person name="Steiner S."/>
            <person name="Mohr C."/>
            <person name="Pohlmann R."/>
            <person name="Luedi P."/>
            <person name="Choi S."/>
            <person name="Wing R.A."/>
            <person name="Flavier A."/>
            <person name="Gaffney T.D."/>
            <person name="Philippsen P."/>
        </authorList>
    </citation>
    <scope>NUCLEOTIDE SEQUENCE [LARGE SCALE GENOMIC DNA]</scope>
    <source>
        <strain evidence="7">ATCC 10895 / CBS 109.51 / FGSC 9923 / NRRL Y-1056</strain>
    </source>
</reference>
<dbReference type="RefSeq" id="NP_984488.1">
    <property type="nucleotide sequence ID" value="NM_209841.2"/>
</dbReference>
<accession>Q758Y5</accession>
<dbReference type="GO" id="GO:0006397">
    <property type="term" value="P:mRNA processing"/>
    <property type="evidence" value="ECO:0007669"/>
    <property type="project" value="UniProtKB-KW"/>
</dbReference>
<dbReference type="eggNOG" id="KOG1895">
    <property type="taxonomic scope" value="Eukaryota"/>
</dbReference>
<keyword evidence="3" id="KW-0539">Nucleus</keyword>
<dbReference type="Gene3D" id="1.25.10.10">
    <property type="entry name" value="Leucine-rich Repeat Variant"/>
    <property type="match status" value="1"/>
</dbReference>
<dbReference type="GeneID" id="4620653"/>
<gene>
    <name evidence="6" type="ORF">AGOS_ADR392W</name>
</gene>
<dbReference type="InterPro" id="IPR021850">
    <property type="entry name" value="Symplekin/Pta1"/>
</dbReference>
<feature type="region of interest" description="Disordered" evidence="4">
    <location>
        <begin position="493"/>
        <end position="544"/>
    </location>
</feature>
<feature type="compositionally biased region" description="Acidic residues" evidence="4">
    <location>
        <begin position="520"/>
        <end position="534"/>
    </location>
</feature>
<sequence>MDLAQQLHQLHQVRELAMTNEPDKVLPKVLETALSLYKQNAARPRELSRFCAGLYLDVAAHDRIPASEKPFVAAQHLHDMVGMCQGLWVDHVTYRDVLLGVGSYYEGLFDLVAKTSNETLWKDLMLLKEQILHQWRTCFPLEAGDPLQDHARSLGVKMAAAKLLARMVVVHSRGSGVSISTIPDNHPVIKNKAALQSESRKLLDVLITYLIDEPLMVAPLFSAVLNCLAFIMKRRPVATARILGGLLRFNIDNKYQQENESALRYRLAKRCVERCYKNFVNFGMKAQLIRNSGDLAPYHHKLGKIAQTLHMIAEETKSKGILNFDPALTEKKMSPAEREKYLAACNNRISKSPTPADPPISVPAPVPAGLTAGAQLGMVTPQPPLAVPPIQNSTPVAESSDLPVLIKLQNYTMSKSSVSNFFNNSPVAFDNNYASIYSLMNSKNSEIDLSGLSQETLVKLCTEAIYRADTNKVIAGLSIVAQRYTDLMDKAMKHSTGDADDSDRKKKKPKLEESRAITADTEDGSTNVEDEEESKEFTLGPPAPMSRDEKLQHLQLIVSNICDVSASEDAAALTAPLDQLPVLNRARLLQWDNRTSWVVLLTRLSSRGLQADESMSNLVRQHIYNYFLQDFSNRVAVVIEWLSEEWFSESVRSDAHPVYNEWSLRVLDGLVPFLDNSHRKMFIRLVSELPHLNRDHISRFTSLCLDPLRAPLGFQALKFLIMFRPPVKPLVRDVLEEMKTRDESVREQCDSIIAKFY</sequence>
<reference evidence="7" key="2">
    <citation type="journal article" date="2013" name="G3 (Bethesda)">
        <title>Genomes of Ashbya fungi isolated from insects reveal four mating-type loci, numerous translocations, lack of transposons, and distinct gene duplications.</title>
        <authorList>
            <person name="Dietrich F.S."/>
            <person name="Voegeli S."/>
            <person name="Kuo S."/>
            <person name="Philippsen P."/>
        </authorList>
    </citation>
    <scope>GENOME REANNOTATION</scope>
    <source>
        <strain evidence="7">ATCC 10895 / CBS 109.51 / FGSC 9923 / NRRL Y-1056</strain>
    </source>
</reference>
<dbReference type="SMR" id="Q758Y5"/>
<dbReference type="GO" id="GO:0008033">
    <property type="term" value="P:tRNA processing"/>
    <property type="evidence" value="ECO:0007669"/>
    <property type="project" value="EnsemblFungi"/>
</dbReference>
<keyword evidence="7" id="KW-1185">Reference proteome</keyword>
<dbReference type="PANTHER" id="PTHR15245:SF20">
    <property type="entry name" value="SYMPLEKIN"/>
    <property type="match status" value="1"/>
</dbReference>
<dbReference type="PANTHER" id="PTHR15245">
    <property type="entry name" value="SYMPLEKIN-RELATED"/>
    <property type="match status" value="1"/>
</dbReference>
<dbReference type="InterPro" id="IPR011989">
    <property type="entry name" value="ARM-like"/>
</dbReference>
<evidence type="ECO:0000313" key="7">
    <source>
        <dbReference type="Proteomes" id="UP000000591"/>
    </source>
</evidence>
<dbReference type="OMA" id="YKNFVQF"/>
<name>Q758Y5_EREGS</name>
<evidence type="ECO:0000256" key="4">
    <source>
        <dbReference type="SAM" id="MobiDB-lite"/>
    </source>
</evidence>
<evidence type="ECO:0000256" key="1">
    <source>
        <dbReference type="ARBA" id="ARBA00004123"/>
    </source>
</evidence>
<evidence type="ECO:0000259" key="5">
    <source>
        <dbReference type="Pfam" id="PF11935"/>
    </source>
</evidence>
<dbReference type="EMBL" id="AE016817">
    <property type="protein sequence ID" value="AAS52312.1"/>
    <property type="molecule type" value="Genomic_DNA"/>
</dbReference>
<dbReference type="STRING" id="284811.Q758Y5"/>
<evidence type="ECO:0000313" key="6">
    <source>
        <dbReference type="EMBL" id="AAS52312.1"/>
    </source>
</evidence>
<dbReference type="Proteomes" id="UP000000591">
    <property type="component" value="Chromosome IV"/>
</dbReference>
<dbReference type="FunCoup" id="Q758Y5">
    <property type="interactions" value="248"/>
</dbReference>
<evidence type="ECO:0000256" key="2">
    <source>
        <dbReference type="ARBA" id="ARBA00022664"/>
    </source>
</evidence>
<dbReference type="GO" id="GO:0030846">
    <property type="term" value="P:termination of RNA polymerase II transcription, poly(A)-coupled"/>
    <property type="evidence" value="ECO:0007669"/>
    <property type="project" value="EnsemblFungi"/>
</dbReference>
<dbReference type="KEGG" id="ago:AGOS_ADR392W"/>
<organism evidence="6 7">
    <name type="scientific">Eremothecium gossypii (strain ATCC 10895 / CBS 109.51 / FGSC 9923 / NRRL Y-1056)</name>
    <name type="common">Yeast</name>
    <name type="synonym">Ashbya gossypii</name>
    <dbReference type="NCBI Taxonomy" id="284811"/>
    <lineage>
        <taxon>Eukaryota</taxon>
        <taxon>Fungi</taxon>
        <taxon>Dikarya</taxon>
        <taxon>Ascomycota</taxon>
        <taxon>Saccharomycotina</taxon>
        <taxon>Saccharomycetes</taxon>
        <taxon>Saccharomycetales</taxon>
        <taxon>Saccharomycetaceae</taxon>
        <taxon>Eremothecium</taxon>
    </lineage>
</organism>
<dbReference type="InterPro" id="IPR032460">
    <property type="entry name" value="Symplekin/Pta1_N"/>
</dbReference>
<dbReference type="GO" id="GO:0005847">
    <property type="term" value="C:mRNA cleavage and polyadenylation specificity factor complex"/>
    <property type="evidence" value="ECO:0000318"/>
    <property type="project" value="GO_Central"/>
</dbReference>
<dbReference type="OrthoDB" id="331600at2759"/>
<dbReference type="Pfam" id="PF11935">
    <property type="entry name" value="SYMPK_PTA1_N"/>
    <property type="match status" value="1"/>
</dbReference>